<proteinExistence type="predicted"/>
<dbReference type="AlphaFoldDB" id="A0A0D8HJ76"/>
<keyword evidence="8" id="KW-1185">Reference proteome</keyword>
<dbReference type="InterPro" id="IPR050338">
    <property type="entry name" value="DisA"/>
</dbReference>
<keyword evidence="4" id="KW-0547">Nucleotide-binding</keyword>
<dbReference type="Pfam" id="PF10635">
    <property type="entry name" value="DisA-linker"/>
    <property type="match status" value="1"/>
</dbReference>
<dbReference type="Gene3D" id="1.10.150.20">
    <property type="entry name" value="5' to 3' exonuclease, C-terminal subdomain"/>
    <property type="match status" value="1"/>
</dbReference>
<comment type="caution">
    <text evidence="7">The sequence shown here is derived from an EMBL/GenBank/DDBJ whole genome shotgun (WGS) entry which is preliminary data.</text>
</comment>
<dbReference type="InterPro" id="IPR003390">
    <property type="entry name" value="DNA_integrity_scan_DisA_N"/>
</dbReference>
<evidence type="ECO:0000313" key="8">
    <source>
        <dbReference type="Proteomes" id="UP000032360"/>
    </source>
</evidence>
<dbReference type="InterPro" id="IPR038331">
    <property type="entry name" value="DisA_sf"/>
</dbReference>
<dbReference type="Proteomes" id="UP000032360">
    <property type="component" value="Unassembled WGS sequence"/>
</dbReference>
<dbReference type="InterPro" id="IPR010994">
    <property type="entry name" value="RuvA_2-like"/>
</dbReference>
<dbReference type="EC" id="2.7.7.85" evidence="7"/>
<dbReference type="Gene3D" id="3.40.1700.10">
    <property type="entry name" value="DNA integrity scanning protein, DisA, N-terminal domain"/>
    <property type="match status" value="1"/>
</dbReference>
<accession>A0A0D8HJ76</accession>
<reference evidence="7 8" key="1">
    <citation type="submission" date="2015-01" db="EMBL/GenBank/DDBJ databases">
        <title>Draft genome of the acidophilic iron oxidizer Acidithrix ferrooxidans strain Py-F3.</title>
        <authorList>
            <person name="Poehlein A."/>
            <person name="Eisen S."/>
            <person name="Schloemann M."/>
            <person name="Johnson B.D."/>
            <person name="Daniel R."/>
            <person name="Muehling M."/>
        </authorList>
    </citation>
    <scope>NUCLEOTIDE SEQUENCE [LARGE SCALE GENOMIC DNA]</scope>
    <source>
        <strain evidence="7 8">Py-F3</strain>
    </source>
</reference>
<dbReference type="Pfam" id="PF02457">
    <property type="entry name" value="DAC"/>
    <property type="match status" value="1"/>
</dbReference>
<evidence type="ECO:0000256" key="1">
    <source>
        <dbReference type="ARBA" id="ARBA00000877"/>
    </source>
</evidence>
<dbReference type="GO" id="GO:0004016">
    <property type="term" value="F:adenylate cyclase activity"/>
    <property type="evidence" value="ECO:0007669"/>
    <property type="project" value="TreeGrafter"/>
</dbReference>
<dbReference type="RefSeq" id="WP_052604882.1">
    <property type="nucleotide sequence ID" value="NZ_JXYS01000026.1"/>
</dbReference>
<dbReference type="PANTHER" id="PTHR34185:SF3">
    <property type="entry name" value="DNA INTEGRITY SCANNING PROTEIN DISA"/>
    <property type="match status" value="1"/>
</dbReference>
<evidence type="ECO:0000256" key="3">
    <source>
        <dbReference type="ARBA" id="ARBA00022695"/>
    </source>
</evidence>
<dbReference type="Gene3D" id="1.20.1260.110">
    <property type="entry name" value="DNA integrity scanning linker region"/>
    <property type="match status" value="1"/>
</dbReference>
<dbReference type="PROSITE" id="PS51794">
    <property type="entry name" value="DAC"/>
    <property type="match status" value="1"/>
</dbReference>
<dbReference type="GO" id="GO:0005524">
    <property type="term" value="F:ATP binding"/>
    <property type="evidence" value="ECO:0007669"/>
    <property type="project" value="UniProtKB-KW"/>
</dbReference>
<dbReference type="SUPFAM" id="SSF47781">
    <property type="entry name" value="RuvA domain 2-like"/>
    <property type="match status" value="1"/>
</dbReference>
<evidence type="ECO:0000256" key="4">
    <source>
        <dbReference type="ARBA" id="ARBA00022741"/>
    </source>
</evidence>
<sequence length="364" mass="39918">MFSKTGPEISSTLALVSPGAPLRDGLDRILQARMGALVVVGDSADVLSICTGGFLLDTEYSPQRLYELAKMDGAIILSGDARRIARANVHLMPDPKVVTSETGTRHRTAERVARSLSIPVLSVSEEQSVITAYRGDKRHSLASIGALLSKSNQALATLERYGQRLDEVLARLDQSEYTNQVHFRDVVLVLQRYEMVRRIAEEIETSLVELGVDGRLVSLQLNELSSGFELNYRAVIEDYMGACSTTEADMVIEFLGSMETDDLLILEKVAKGLLGISLCAKVWGNFDRRDHRLEESQVSGRGMRVMAKAQELPVSVRYAILDGFPAGRSLAEASVEDLVEIPGVSQIWARAVVDIFAGEDPKVH</sequence>
<gene>
    <name evidence="7" type="primary">disA</name>
    <name evidence="7" type="ORF">AXFE_11070</name>
</gene>
<comment type="catalytic activity">
    <reaction evidence="1">
        <text>2 ATP = 3',3'-c-di-AMP + 2 diphosphate</text>
        <dbReference type="Rhea" id="RHEA:35655"/>
        <dbReference type="ChEBI" id="CHEBI:30616"/>
        <dbReference type="ChEBI" id="CHEBI:33019"/>
        <dbReference type="ChEBI" id="CHEBI:71500"/>
        <dbReference type="EC" id="2.7.7.85"/>
    </reaction>
</comment>
<dbReference type="NCBIfam" id="NF010009">
    <property type="entry name" value="PRK13482.1"/>
    <property type="match status" value="1"/>
</dbReference>
<dbReference type="InterPro" id="IPR036888">
    <property type="entry name" value="DNA_integrity_DisA_N_sf"/>
</dbReference>
<keyword evidence="2 7" id="KW-0808">Transferase</keyword>
<dbReference type="EMBL" id="JXYS01000026">
    <property type="protein sequence ID" value="KJF18010.1"/>
    <property type="molecule type" value="Genomic_DNA"/>
</dbReference>
<feature type="domain" description="DAC" evidence="6">
    <location>
        <begin position="6"/>
        <end position="144"/>
    </location>
</feature>
<name>A0A0D8HJ76_9ACTN</name>
<evidence type="ECO:0000256" key="5">
    <source>
        <dbReference type="ARBA" id="ARBA00022840"/>
    </source>
</evidence>
<organism evidence="7 8">
    <name type="scientific">Acidithrix ferrooxidans</name>
    <dbReference type="NCBI Taxonomy" id="1280514"/>
    <lineage>
        <taxon>Bacteria</taxon>
        <taxon>Bacillati</taxon>
        <taxon>Actinomycetota</taxon>
        <taxon>Acidimicrobiia</taxon>
        <taxon>Acidimicrobiales</taxon>
        <taxon>Acidimicrobiaceae</taxon>
        <taxon>Acidithrix</taxon>
    </lineage>
</organism>
<keyword evidence="5" id="KW-0067">ATP-binding</keyword>
<dbReference type="OrthoDB" id="41841at2"/>
<dbReference type="PANTHER" id="PTHR34185">
    <property type="entry name" value="DIADENYLATE CYCLASE"/>
    <property type="match status" value="1"/>
</dbReference>
<dbReference type="InterPro" id="IPR018906">
    <property type="entry name" value="DNA_integrity_scan_DisA_link"/>
</dbReference>
<evidence type="ECO:0000313" key="7">
    <source>
        <dbReference type="EMBL" id="KJF18010.1"/>
    </source>
</evidence>
<dbReference type="PATRIC" id="fig|1280514.3.peg.1456"/>
<keyword evidence="3 7" id="KW-0548">Nucleotidyltransferase</keyword>
<dbReference type="GO" id="GO:0106408">
    <property type="term" value="F:diadenylate cyclase activity"/>
    <property type="evidence" value="ECO:0007669"/>
    <property type="project" value="UniProtKB-EC"/>
</dbReference>
<dbReference type="SUPFAM" id="SSF143597">
    <property type="entry name" value="YojJ-like"/>
    <property type="match status" value="1"/>
</dbReference>
<evidence type="ECO:0000259" key="6">
    <source>
        <dbReference type="PROSITE" id="PS51794"/>
    </source>
</evidence>
<protein>
    <submittedName>
        <fullName evidence="7">DNA integrity scanning protein DisA</fullName>
        <ecNumber evidence="7">2.7.7.85</ecNumber>
    </submittedName>
</protein>
<evidence type="ECO:0000256" key="2">
    <source>
        <dbReference type="ARBA" id="ARBA00022679"/>
    </source>
</evidence>
<dbReference type="STRING" id="1280514.AXFE_11070"/>